<keyword evidence="1" id="KW-0813">Transport</keyword>
<comment type="caution">
    <text evidence="8">The sequence shown here is derived from an EMBL/GenBank/DDBJ whole genome shotgun (WGS) entry which is preliminary data.</text>
</comment>
<evidence type="ECO:0000256" key="3">
    <source>
        <dbReference type="ARBA" id="ARBA00022679"/>
    </source>
</evidence>
<evidence type="ECO:0000256" key="2">
    <source>
        <dbReference type="ARBA" id="ARBA00022597"/>
    </source>
</evidence>
<dbReference type="InterPro" id="IPR036542">
    <property type="entry name" value="PTS_IIA_lac/cel_sf"/>
</dbReference>
<dbReference type="CDD" id="cd00215">
    <property type="entry name" value="PTS_IIA_lac"/>
    <property type="match status" value="1"/>
</dbReference>
<feature type="modified residue" description="Phosphohistidine; by HPr" evidence="7">
    <location>
        <position position="76"/>
    </location>
</feature>
<feature type="active site" description="Tele-phosphohistidine intermediate" evidence="5">
    <location>
        <position position="76"/>
    </location>
</feature>
<dbReference type="PANTHER" id="PTHR34382:SF7">
    <property type="entry name" value="PTS SYSTEM N,N'-DIACETYLCHITOBIOSE-SPECIFIC EIIA COMPONENT"/>
    <property type="match status" value="1"/>
</dbReference>
<dbReference type="GO" id="GO:0009401">
    <property type="term" value="P:phosphoenolpyruvate-dependent sugar phosphotransferase system"/>
    <property type="evidence" value="ECO:0007669"/>
    <property type="project" value="UniProtKB-KW"/>
</dbReference>
<dbReference type="InterPro" id="IPR003188">
    <property type="entry name" value="PTS_IIA_lac/cel"/>
</dbReference>
<keyword evidence="2" id="KW-0762">Sugar transport</keyword>
<keyword evidence="4" id="KW-0598">Phosphotransferase system</keyword>
<dbReference type="PROSITE" id="PS51095">
    <property type="entry name" value="PTS_EIIA_TYPE_3"/>
    <property type="match status" value="1"/>
</dbReference>
<dbReference type="PANTHER" id="PTHR34382">
    <property type="entry name" value="PTS SYSTEM N,N'-DIACETYLCHITOBIOSE-SPECIFIC EIIA COMPONENT"/>
    <property type="match status" value="1"/>
</dbReference>
<organism evidence="8 9">
    <name type="scientific">Streptococcus ovuberis</name>
    <dbReference type="NCBI Taxonomy" id="1936207"/>
    <lineage>
        <taxon>Bacteria</taxon>
        <taxon>Bacillati</taxon>
        <taxon>Bacillota</taxon>
        <taxon>Bacilli</taxon>
        <taxon>Lactobacillales</taxon>
        <taxon>Streptococcaceae</taxon>
        <taxon>Streptococcus</taxon>
    </lineage>
</organism>
<protein>
    <submittedName>
        <fullName evidence="8">PTS lactose/cellobiose transporter subunit IIA</fullName>
    </submittedName>
</protein>
<evidence type="ECO:0000256" key="7">
    <source>
        <dbReference type="PROSITE-ProRule" id="PRU00418"/>
    </source>
</evidence>
<evidence type="ECO:0000256" key="4">
    <source>
        <dbReference type="ARBA" id="ARBA00022683"/>
    </source>
</evidence>
<dbReference type="GO" id="GO:0016740">
    <property type="term" value="F:transferase activity"/>
    <property type="evidence" value="ECO:0007669"/>
    <property type="project" value="UniProtKB-KW"/>
</dbReference>
<dbReference type="EMBL" id="JAAXPR010000003">
    <property type="protein sequence ID" value="NKZ19802.1"/>
    <property type="molecule type" value="Genomic_DNA"/>
</dbReference>
<keyword evidence="6" id="KW-0460">Magnesium</keyword>
<accession>A0A7X6S0I3</accession>
<dbReference type="AlphaFoldDB" id="A0A7X6S0I3"/>
<dbReference type="PIRSF" id="PIRSF000699">
    <property type="entry name" value="PTS_IILac_III"/>
    <property type="match status" value="1"/>
</dbReference>
<dbReference type="GO" id="GO:0046872">
    <property type="term" value="F:metal ion binding"/>
    <property type="evidence" value="ECO:0007669"/>
    <property type="project" value="UniProtKB-KW"/>
</dbReference>
<dbReference type="Proteomes" id="UP000522720">
    <property type="component" value="Unassembled WGS sequence"/>
</dbReference>
<evidence type="ECO:0000313" key="9">
    <source>
        <dbReference type="Proteomes" id="UP000522720"/>
    </source>
</evidence>
<keyword evidence="9" id="KW-1185">Reference proteome</keyword>
<feature type="binding site" evidence="6">
    <location>
        <position position="79"/>
    </location>
    <ligand>
        <name>Mg(2+)</name>
        <dbReference type="ChEBI" id="CHEBI:18420"/>
        <note>ligand shared between all trimeric partners</note>
    </ligand>
</feature>
<dbReference type="RefSeq" id="WP_168548555.1">
    <property type="nucleotide sequence ID" value="NZ_JAAXPR010000003.1"/>
</dbReference>
<evidence type="ECO:0000256" key="1">
    <source>
        <dbReference type="ARBA" id="ARBA00022448"/>
    </source>
</evidence>
<name>A0A7X6S0I3_9STRE</name>
<comment type="cofactor">
    <cofactor evidence="6">
        <name>Mg(2+)</name>
        <dbReference type="ChEBI" id="CHEBI:18420"/>
    </cofactor>
    <text evidence="6">Binds 1 Mg(2+) ion per trimer.</text>
</comment>
<reference evidence="8 9" key="1">
    <citation type="submission" date="2020-04" db="EMBL/GenBank/DDBJ databases">
        <title>MicrobeNet Type strains.</title>
        <authorList>
            <person name="Nicholson A.C."/>
        </authorList>
    </citation>
    <scope>NUCLEOTIDE SEQUENCE [LARGE SCALE GENOMIC DNA]</scope>
    <source>
        <strain evidence="8 9">CCUG 69612</strain>
    </source>
</reference>
<evidence type="ECO:0000313" key="8">
    <source>
        <dbReference type="EMBL" id="NKZ19802.1"/>
    </source>
</evidence>
<evidence type="ECO:0000256" key="5">
    <source>
        <dbReference type="PIRSR" id="PIRSR000699-1"/>
    </source>
</evidence>
<keyword evidence="3" id="KW-0808">Transferase</keyword>
<keyword evidence="6" id="KW-0479">Metal-binding</keyword>
<proteinExistence type="predicted"/>
<dbReference type="Pfam" id="PF02255">
    <property type="entry name" value="PTS_IIA"/>
    <property type="match status" value="1"/>
</dbReference>
<evidence type="ECO:0000256" key="6">
    <source>
        <dbReference type="PIRSR" id="PIRSR000699-2"/>
    </source>
</evidence>
<dbReference type="Gene3D" id="1.20.58.80">
    <property type="entry name" value="Phosphotransferase system, lactose/cellobiose-type IIA subunit"/>
    <property type="match status" value="1"/>
</dbReference>
<gene>
    <name evidence="8" type="ORF">HF992_02895</name>
</gene>
<sequence length="109" mass="12146">MEGIELVAFQIIASVGSARSSYIEAIQAAKQGQIDRAKELIADGEKQFIQGHHAHASLIQKEASNESVTLNLILMHAEDQLMSAEGFKTIAEEFIDVYERFEKLEQKVL</sequence>
<dbReference type="SUPFAM" id="SSF46973">
    <property type="entry name" value="Enzyme IIa from lactose specific PTS, IIa-lac"/>
    <property type="match status" value="1"/>
</dbReference>